<sequence length="56" mass="6207">MNLFFPPLPAQAFLRYDGSTPEAAPPGRNRATCRFGQRARPSTRTRHDLGVSLPIP</sequence>
<name>A0ABN0GD66_9BURK</name>
<proteinExistence type="predicted"/>
<gene>
    <name evidence="2" type="ORF">A33K_13574</name>
</gene>
<protein>
    <submittedName>
        <fullName evidence="2">Uncharacterized protein</fullName>
    </submittedName>
</protein>
<keyword evidence="3" id="KW-1185">Reference proteome</keyword>
<evidence type="ECO:0000313" key="3">
    <source>
        <dbReference type="Proteomes" id="UP000004682"/>
    </source>
</evidence>
<reference evidence="3" key="1">
    <citation type="journal article" date="2012" name="J. Bacteriol.">
        <title>Revised Genome Sequence of Burkholderia thailandensis MSMB43 with Improved Annotation.</title>
        <authorList>
            <person name="Zhuo Y."/>
            <person name="Liu L."/>
            <person name="Wang Q."/>
            <person name="Liu X."/>
            <person name="Ren B."/>
            <person name="Liu M."/>
            <person name="Ni P."/>
            <person name="Cheng Y.Q."/>
            <person name="Zhang L."/>
        </authorList>
    </citation>
    <scope>NUCLEOTIDE SEQUENCE [LARGE SCALE GENOMIC DNA]</scope>
    <source>
        <strain evidence="3">MSMB43</strain>
    </source>
</reference>
<organism evidence="2 3">
    <name type="scientific">Burkholderia humptydooensis MSMB43</name>
    <dbReference type="NCBI Taxonomy" id="441157"/>
    <lineage>
        <taxon>Bacteria</taxon>
        <taxon>Pseudomonadati</taxon>
        <taxon>Pseudomonadota</taxon>
        <taxon>Betaproteobacteria</taxon>
        <taxon>Burkholderiales</taxon>
        <taxon>Burkholderiaceae</taxon>
        <taxon>Burkholderia</taxon>
        <taxon>pseudomallei group</taxon>
    </lineage>
</organism>
<dbReference type="Proteomes" id="UP000004682">
    <property type="component" value="Unassembled WGS sequence"/>
</dbReference>
<accession>A0ABN0GD66</accession>
<evidence type="ECO:0000256" key="1">
    <source>
        <dbReference type="SAM" id="MobiDB-lite"/>
    </source>
</evidence>
<evidence type="ECO:0000313" key="2">
    <source>
        <dbReference type="EMBL" id="EIP89991.1"/>
    </source>
</evidence>
<feature type="region of interest" description="Disordered" evidence="1">
    <location>
        <begin position="19"/>
        <end position="56"/>
    </location>
</feature>
<dbReference type="EMBL" id="JH692061">
    <property type="protein sequence ID" value="EIP89991.1"/>
    <property type="molecule type" value="Genomic_DNA"/>
</dbReference>